<feature type="compositionally biased region" description="Low complexity" evidence="2">
    <location>
        <begin position="310"/>
        <end position="328"/>
    </location>
</feature>
<protein>
    <recommendedName>
        <fullName evidence="5">PH domain-containing protein</fullName>
    </recommendedName>
</protein>
<feature type="region of interest" description="Disordered" evidence="2">
    <location>
        <begin position="160"/>
        <end position="190"/>
    </location>
</feature>
<reference evidence="3 4" key="1">
    <citation type="journal article" date="2024" name="bioRxiv">
        <title>A reference genome for Trichogramma kaykai: A tiny desert-dwelling parasitoid wasp with competing sex-ratio distorters.</title>
        <authorList>
            <person name="Culotta J."/>
            <person name="Lindsey A.R."/>
        </authorList>
    </citation>
    <scope>NUCLEOTIDE SEQUENCE [LARGE SCALE GENOMIC DNA]</scope>
    <source>
        <strain evidence="3 4">KSX58</strain>
    </source>
</reference>
<accession>A0ABD2WVL6</accession>
<evidence type="ECO:0000313" key="4">
    <source>
        <dbReference type="Proteomes" id="UP001627154"/>
    </source>
</evidence>
<feature type="region of interest" description="Disordered" evidence="2">
    <location>
        <begin position="12"/>
        <end position="31"/>
    </location>
</feature>
<dbReference type="PANTHER" id="PTHR12345:SF11">
    <property type="entry name" value="FI13065P"/>
    <property type="match status" value="1"/>
</dbReference>
<dbReference type="SUPFAM" id="SSF50729">
    <property type="entry name" value="PH domain-like"/>
    <property type="match status" value="1"/>
</dbReference>
<dbReference type="Proteomes" id="UP001627154">
    <property type="component" value="Unassembled WGS sequence"/>
</dbReference>
<dbReference type="CDD" id="cd00821">
    <property type="entry name" value="PH"/>
    <property type="match status" value="1"/>
</dbReference>
<evidence type="ECO:0000313" key="3">
    <source>
        <dbReference type="EMBL" id="KAL3396629.1"/>
    </source>
</evidence>
<dbReference type="PANTHER" id="PTHR12345">
    <property type="entry name" value="SYNTENIN RELATED"/>
    <property type="match status" value="1"/>
</dbReference>
<feature type="region of interest" description="Disordered" evidence="2">
    <location>
        <begin position="215"/>
        <end position="249"/>
    </location>
</feature>
<feature type="region of interest" description="Disordered" evidence="2">
    <location>
        <begin position="261"/>
        <end position="342"/>
    </location>
</feature>
<evidence type="ECO:0000256" key="2">
    <source>
        <dbReference type="SAM" id="MobiDB-lite"/>
    </source>
</evidence>
<dbReference type="InterPro" id="IPR051230">
    <property type="entry name" value="APP-Binding"/>
</dbReference>
<dbReference type="EMBL" id="JBJJXI010000070">
    <property type="protein sequence ID" value="KAL3396629.1"/>
    <property type="molecule type" value="Genomic_DNA"/>
</dbReference>
<dbReference type="AlphaFoldDB" id="A0ABD2WVL6"/>
<name>A0ABD2WVL6_9HYME</name>
<sequence>MLQAVRLLTEMARTSDDRSRGETAAQSSTSSLEAPVLFREIHKNGWLRRTDTKSERESSRCWAAFCVHDDADPRIEGFIDQKQANTHSSVWSQSLRNALHLSPTLCATSKNDYEFCINFSDDRIMRLAAPTYQAMLDWVQVITRKLTDMKVLKPKENVYSKGPERIATRDPTSPLPPPPPNLAMRSQETGATSNAPAIFTFDDVFIIEALPQRRASFRQPSRSAPAVPRASTVTGTSTSAASSNDTVNNSGYESVFLASSSHTMNGESHSRSRSNGAVGLSRSRSSSDEGEQYAALIECRSRSDSNPEASTSFATSSSTSLSSSSSRSINPSRLQPQQQQQQQQQIARAQLTLREHQVMQLRKEMGHPAGVRLKLGRRDCKDAIAFVDCFGAVWIAGWKHKDHPLLYNVLHIGDLVLSIAGVTLTGASSIREILKNYTFPRVKMIVRRLPHGRVTTLTRRSEEENFGLDLNGSNEVVSVSPTAQALVLSARANPADPSADVGATVSWTLTEVNNKPLNLYEPSASDRLNGGVGRDVSVVLQPSDLMNGLKKKLRSVRGWKNFVMP</sequence>
<evidence type="ECO:0000256" key="1">
    <source>
        <dbReference type="ARBA" id="ARBA00022737"/>
    </source>
</evidence>
<keyword evidence="1" id="KW-0677">Repeat</keyword>
<evidence type="ECO:0008006" key="5">
    <source>
        <dbReference type="Google" id="ProtNLM"/>
    </source>
</evidence>
<feature type="compositionally biased region" description="Low complexity" evidence="2">
    <location>
        <begin position="230"/>
        <end position="249"/>
    </location>
</feature>
<proteinExistence type="predicted"/>
<gene>
    <name evidence="3" type="ORF">TKK_009503</name>
</gene>
<comment type="caution">
    <text evidence="3">The sequence shown here is derived from an EMBL/GenBank/DDBJ whole genome shotgun (WGS) entry which is preliminary data.</text>
</comment>
<organism evidence="3 4">
    <name type="scientific">Trichogramma kaykai</name>
    <dbReference type="NCBI Taxonomy" id="54128"/>
    <lineage>
        <taxon>Eukaryota</taxon>
        <taxon>Metazoa</taxon>
        <taxon>Ecdysozoa</taxon>
        <taxon>Arthropoda</taxon>
        <taxon>Hexapoda</taxon>
        <taxon>Insecta</taxon>
        <taxon>Pterygota</taxon>
        <taxon>Neoptera</taxon>
        <taxon>Endopterygota</taxon>
        <taxon>Hymenoptera</taxon>
        <taxon>Apocrita</taxon>
        <taxon>Proctotrupomorpha</taxon>
        <taxon>Chalcidoidea</taxon>
        <taxon>Trichogrammatidae</taxon>
        <taxon>Trichogramma</taxon>
    </lineage>
</organism>
<keyword evidence="4" id="KW-1185">Reference proteome</keyword>